<keyword evidence="4" id="KW-0812">Transmembrane</keyword>
<organism evidence="11 12">
    <name type="scientific">[Clostridium] methylpentosum DSM 5476</name>
    <dbReference type="NCBI Taxonomy" id="537013"/>
    <lineage>
        <taxon>Bacteria</taxon>
        <taxon>Bacillati</taxon>
        <taxon>Bacillota</taxon>
        <taxon>Clostridia</taxon>
        <taxon>Eubacteriales</taxon>
        <taxon>Oscillospiraceae</taxon>
        <taxon>Oscillospiraceae incertae sedis</taxon>
    </lineage>
</organism>
<feature type="domain" description="Alpha-L-rhamnosidase concanavalin-like" evidence="6">
    <location>
        <begin position="878"/>
        <end position="979"/>
    </location>
</feature>
<dbReference type="PANTHER" id="PTHR33307:SF6">
    <property type="entry name" value="ALPHA-RHAMNOSIDASE (EUROFUNG)-RELATED"/>
    <property type="match status" value="1"/>
</dbReference>
<dbReference type="Gene3D" id="2.60.120.260">
    <property type="entry name" value="Galactose-binding domain-like"/>
    <property type="match status" value="2"/>
</dbReference>
<evidence type="ECO:0000259" key="9">
    <source>
        <dbReference type="Pfam" id="PF17389"/>
    </source>
</evidence>
<dbReference type="Proteomes" id="UP000003340">
    <property type="component" value="Unassembled WGS sequence"/>
</dbReference>
<keyword evidence="4" id="KW-0472">Membrane</keyword>
<feature type="domain" description="Alpha-L-rhamnosidase six-hairpin glycosidase" evidence="9">
    <location>
        <begin position="988"/>
        <end position="1333"/>
    </location>
</feature>
<dbReference type="eggNOG" id="COG1196">
    <property type="taxonomic scope" value="Bacteria"/>
</dbReference>
<feature type="chain" id="PRO_5002897454" description="alpha-L-rhamnosidase" evidence="5">
    <location>
        <begin position="33"/>
        <end position="1704"/>
    </location>
</feature>
<keyword evidence="12" id="KW-1185">Reference proteome</keyword>
<dbReference type="Gene3D" id="1.20.1270.90">
    <property type="entry name" value="AF1782-like"/>
    <property type="match status" value="3"/>
</dbReference>
<evidence type="ECO:0000259" key="6">
    <source>
        <dbReference type="Pfam" id="PF05592"/>
    </source>
</evidence>
<dbReference type="InterPro" id="IPR013737">
    <property type="entry name" value="Bac_rhamnosid_N"/>
</dbReference>
<dbReference type="GO" id="GO:0005975">
    <property type="term" value="P:carbohydrate metabolic process"/>
    <property type="evidence" value="ECO:0007669"/>
    <property type="project" value="InterPro"/>
</dbReference>
<dbReference type="PANTHER" id="PTHR33307">
    <property type="entry name" value="ALPHA-RHAMNOSIDASE (EUROFUNG)"/>
    <property type="match status" value="1"/>
</dbReference>
<dbReference type="Pfam" id="PF05592">
    <property type="entry name" value="Bac_rhamnosid"/>
    <property type="match status" value="1"/>
</dbReference>
<evidence type="ECO:0000313" key="12">
    <source>
        <dbReference type="Proteomes" id="UP000003340"/>
    </source>
</evidence>
<dbReference type="Pfam" id="PF07554">
    <property type="entry name" value="FIVAR"/>
    <property type="match status" value="3"/>
</dbReference>
<evidence type="ECO:0000259" key="10">
    <source>
        <dbReference type="Pfam" id="PF17390"/>
    </source>
</evidence>
<dbReference type="InterPro" id="IPR035398">
    <property type="entry name" value="Bac_rhamnosid_C"/>
</dbReference>
<name>C0EIV6_9FIRM</name>
<feature type="transmembrane region" description="Helical" evidence="4">
    <location>
        <begin position="1681"/>
        <end position="1699"/>
    </location>
</feature>
<protein>
    <recommendedName>
        <fullName evidence="2">alpha-L-rhamnosidase</fullName>
        <ecNumber evidence="2">3.2.1.40</ecNumber>
    </recommendedName>
</protein>
<dbReference type="Pfam" id="PF08531">
    <property type="entry name" value="Bac_rhamnosid_N"/>
    <property type="match status" value="1"/>
</dbReference>
<comment type="catalytic activity">
    <reaction evidence="1">
        <text>Hydrolysis of terminal non-reducing alpha-L-rhamnose residues in alpha-L-rhamnosides.</text>
        <dbReference type="EC" id="3.2.1.40"/>
    </reaction>
</comment>
<dbReference type="SUPFAM" id="SSF48208">
    <property type="entry name" value="Six-hairpin glycosidases"/>
    <property type="match status" value="1"/>
</dbReference>
<dbReference type="InterPro" id="IPR016007">
    <property type="entry name" value="Alpha_rhamnosid"/>
</dbReference>
<feature type="signal peptide" evidence="5">
    <location>
        <begin position="1"/>
        <end position="32"/>
    </location>
</feature>
<dbReference type="Pfam" id="PF06439">
    <property type="entry name" value="3keto-disac_hyd"/>
    <property type="match status" value="2"/>
</dbReference>
<dbReference type="EMBL" id="ACEC01000130">
    <property type="protein sequence ID" value="EEG28617.1"/>
    <property type="molecule type" value="Genomic_DNA"/>
</dbReference>
<dbReference type="Gene3D" id="2.60.420.10">
    <property type="entry name" value="Maltose phosphorylase, domain 3"/>
    <property type="match status" value="1"/>
</dbReference>
<keyword evidence="3" id="KW-0378">Hydrolase</keyword>
<dbReference type="InterPro" id="IPR013320">
    <property type="entry name" value="ConA-like_dom_sf"/>
</dbReference>
<dbReference type="Gene3D" id="2.60.120.560">
    <property type="entry name" value="Exo-inulinase, domain 1"/>
    <property type="match status" value="3"/>
</dbReference>
<evidence type="ECO:0000256" key="3">
    <source>
        <dbReference type="ARBA" id="ARBA00022801"/>
    </source>
</evidence>
<dbReference type="Pfam" id="PF17390">
    <property type="entry name" value="Bac_rhamnosid_C"/>
    <property type="match status" value="1"/>
</dbReference>
<dbReference type="InterPro" id="IPR035396">
    <property type="entry name" value="Bac_rhamnosid6H"/>
</dbReference>
<feature type="domain" description="Bacterial alpha-L-rhamnosidase N-terminal" evidence="8">
    <location>
        <begin position="704"/>
        <end position="849"/>
    </location>
</feature>
<comment type="caution">
    <text evidence="11">The sequence shown here is derived from an EMBL/GenBank/DDBJ whole genome shotgun (WGS) entry which is preliminary data.</text>
</comment>
<dbReference type="STRING" id="537013.CLOSTMETH_03801"/>
<dbReference type="InterPro" id="IPR012341">
    <property type="entry name" value="6hp_glycosidase-like_sf"/>
</dbReference>
<dbReference type="Gene3D" id="1.50.10.10">
    <property type="match status" value="1"/>
</dbReference>
<dbReference type="Pfam" id="PF25788">
    <property type="entry name" value="Ig_Rha78A_N"/>
    <property type="match status" value="1"/>
</dbReference>
<dbReference type="eggNOG" id="COG3408">
    <property type="taxonomic scope" value="Bacteria"/>
</dbReference>
<dbReference type="InterPro" id="IPR008928">
    <property type="entry name" value="6-hairpin_glycosidase_sf"/>
</dbReference>
<feature type="domain" description="Alpha-L-rhamnosidase C-terminal" evidence="10">
    <location>
        <begin position="1342"/>
        <end position="1415"/>
    </location>
</feature>
<feature type="domain" description="3-keto-alpha-glucoside-1,2-lyase/3-keto-2-hydroxy-glucal hydratase" evidence="7">
    <location>
        <begin position="502"/>
        <end position="640"/>
    </location>
</feature>
<dbReference type="SUPFAM" id="SSF49899">
    <property type="entry name" value="Concanavalin A-like lectins/glucanases"/>
    <property type="match status" value="1"/>
</dbReference>
<dbReference type="HOGENOM" id="CLU_002926_3_1_9"/>
<evidence type="ECO:0000256" key="1">
    <source>
        <dbReference type="ARBA" id="ARBA00001445"/>
    </source>
</evidence>
<dbReference type="EC" id="3.2.1.40" evidence="2"/>
<dbReference type="InterPro" id="IPR008902">
    <property type="entry name" value="Rhamnosid_concanavalin"/>
</dbReference>
<reference evidence="11 12" key="2">
    <citation type="submission" date="2009-02" db="EMBL/GenBank/DDBJ databases">
        <title>Draft genome sequence of Clostridium methylpentosum (DSM 5476).</title>
        <authorList>
            <person name="Sudarsanam P."/>
            <person name="Ley R."/>
            <person name="Guruge J."/>
            <person name="Turnbaugh P.J."/>
            <person name="Mahowald M."/>
            <person name="Liep D."/>
            <person name="Gordon J."/>
        </authorList>
    </citation>
    <scope>NUCLEOTIDE SEQUENCE [LARGE SCALE GENOMIC DNA]</scope>
    <source>
        <strain evidence="11 12">DSM 5476</strain>
    </source>
</reference>
<evidence type="ECO:0000259" key="8">
    <source>
        <dbReference type="Pfam" id="PF08531"/>
    </source>
</evidence>
<keyword evidence="4" id="KW-1133">Transmembrane helix</keyword>
<dbReference type="Gene3D" id="2.60.40.10">
    <property type="entry name" value="Immunoglobulins"/>
    <property type="match status" value="1"/>
</dbReference>
<reference evidence="11 12" key="1">
    <citation type="submission" date="2009-01" db="EMBL/GenBank/DDBJ databases">
        <authorList>
            <person name="Fulton L."/>
            <person name="Clifton S."/>
            <person name="Fulton B."/>
            <person name="Xu J."/>
            <person name="Minx P."/>
            <person name="Pepin K.H."/>
            <person name="Johnson M."/>
            <person name="Bhonagiri V."/>
            <person name="Nash W.E."/>
            <person name="Mardis E.R."/>
            <person name="Wilson R.K."/>
        </authorList>
    </citation>
    <scope>NUCLEOTIDE SEQUENCE [LARGE SCALE GENOMIC DNA]</scope>
    <source>
        <strain evidence="11 12">DSM 5476</strain>
    </source>
</reference>
<gene>
    <name evidence="11" type="ORF">CLOSTMETH_03801</name>
</gene>
<evidence type="ECO:0000256" key="5">
    <source>
        <dbReference type="SAM" id="SignalP"/>
    </source>
</evidence>
<dbReference type="InterPro" id="IPR013783">
    <property type="entry name" value="Ig-like_fold"/>
</dbReference>
<sequence length="1704" mass="183165">MMLKQGMKRILALVLSVAVAGAVLVSPLSASAQQGTTAPGAPYGLLTNELEHPLNVETPTFSWWLEDADVDEGQTAYQLVVRDELTGEVVWDSGKVESSEQSNVPYGGDALSPAHPYTWTVTTWDSKGLQSPESEPAAFATGLADADWNADWIQKPNLPITVESSGAAAHVEGGGLTIYSEGTDWADYKMNVEACAKQGAAGIVLRAQDEDNAYIWALVPGTGLTKTALVNGEAKDLGTVAFDVVEGAYYSVEIVADGSTITTKIDGQLIDTTTDSTFSAGTVGFYEADGQAGDFQKLSVTSLARVVDSIYVAGGSNENSQIVLNDKGYDWSDYILDFDMQINDTSNDATALVLRASSDYKTGYMWQFTRKKGGLARHTRTNGKFNKLDGDGAVPYSFKANTYYHITISLIGNTITTSVNGEVIDTYVDTANVASKGTFGFRNASGEGGTYANLKVTAPDGTPIYTEDFLDLSRFKFLDGNAANTITAKDNTVTYLSPDFSKGFEGWSNSSSMSTADGSNWATSTSSGITLAKTGKDWDNYTLTTRIIAKTGAAGVMFRTTDAQSGYMWQIVPGTGLKVHKQVNGKFTTLKNPIPCDIKAGQTYRMTINANGSVIKTYINGQLVDITDDNTYATGTVGFRQSTTGNEVGQFSDVMVLDASGEVLFQDNFTNGLGQWDISTTTAAKGSNLYWYARTEQPLEEGKTPVRALAYMAAAHDYELSVNGTRIGRGQSFDYSSETHYQGWDITEALDGSGTIAVGVLARWYGNGQGRAGGTQGLLGQIVVYYDDGSTQVISTGKDWVAEEAPLSGSTKRNGEGDFVEEYDARKAIADYSAVGLDVSGWMPVHVLGAHPADPFTNVEPELSHVTEETMSPVSVEKLSDGTTLVDFGRVIPARLSVDFKNGVAGRKITLQTGYELKDNGRINTSSSATQSTNMTFIYTQTEGAQRYDTWDHLAFRYLEIPASAGETFTVQDITATLLYAEVPEGRDSTFTSSNEMLDAVYDFMKISALYSAQNQFVDTPTREKGQFLQDSINIGAVTTTSWYERETSRKAIRQFLDSADRYWNSGGDLGHYNSVYPNGDGKRDIPDFSLNVPIWIWRYYQQTGDREILEYAYPYLQNTADYAYNAIPTEGATAGLVTTLPGGSGDYKNGIVDWPKPGRFDYDMSTAARTTVNALSVRVFDTVAEIAKELGKDDSEVAVYADRAANLRQAMNEKLITEDGVYCDGLLSDGTQSKHNGQHSTSYAIAFDIAPADKVEAMADYVASLGMKQGPMTADILVEALFDADRADAVLNLMTNTDDLGWAKLIADGNTFTWEQWVHGQSQSHGWGAASAPLILENFLGVKVTTAGAKTVTIDPARDVLEHAAGRVVTERGAVDVSYSGTGTDYTLKVTVPVNMQAEVVLPKLEGGQFVDKNGNSGTSSFTEDEQIVTVGSGTREFVFQTYVDANKAILNAVISYAQEQKDSAEFDNVIAQVQATFTEALDHAIAVADSQFATQDEVDAAWKALMNEIHKLGFVKGDISSLETLVQAAEDIDLTLYVEKGQAEFTAALQAAQAVVADKDNAMEQEIQEATDRLLDAMLELRVKADKSILQALLADAANVDVSLYTAETVATFQAANDAAKDIYDNPDATQAEVNDAAQALQDAISGLKSADTSAQGAAVQGDANATTGSGNAKTGETVPVAAAAALLLAGAAAIVFKKRLK</sequence>
<evidence type="ECO:0000256" key="4">
    <source>
        <dbReference type="SAM" id="Phobius"/>
    </source>
</evidence>
<evidence type="ECO:0000259" key="7">
    <source>
        <dbReference type="Pfam" id="PF06439"/>
    </source>
</evidence>
<accession>C0EIV6</accession>
<keyword evidence="5" id="KW-0732">Signal</keyword>
<feature type="domain" description="3-keto-alpha-glucoside-1,2-lyase/3-keto-2-hydroxy-glucal hydratase" evidence="7">
    <location>
        <begin position="305"/>
        <end position="456"/>
    </location>
</feature>
<evidence type="ECO:0000256" key="2">
    <source>
        <dbReference type="ARBA" id="ARBA00012652"/>
    </source>
</evidence>
<dbReference type="InterPro" id="IPR010496">
    <property type="entry name" value="AL/BT2_dom"/>
</dbReference>
<dbReference type="GO" id="GO:0030596">
    <property type="term" value="F:alpha-L-rhamnosidase activity"/>
    <property type="evidence" value="ECO:0007669"/>
    <property type="project" value="UniProtKB-EC"/>
</dbReference>
<proteinExistence type="predicted"/>
<evidence type="ECO:0000313" key="11">
    <source>
        <dbReference type="EMBL" id="EEG28617.1"/>
    </source>
</evidence>
<dbReference type="Pfam" id="PF17389">
    <property type="entry name" value="Bac_rhamnosid6H"/>
    <property type="match status" value="1"/>
</dbReference>